<dbReference type="GO" id="GO:0006941">
    <property type="term" value="P:striated muscle contraction"/>
    <property type="evidence" value="ECO:0007669"/>
    <property type="project" value="TreeGrafter"/>
</dbReference>
<dbReference type="EMBL" id="VZSX01000377">
    <property type="protein sequence ID" value="NXA43972.1"/>
    <property type="molecule type" value="Genomic_DNA"/>
</dbReference>
<dbReference type="GO" id="GO:0042383">
    <property type="term" value="C:sarcolemma"/>
    <property type="evidence" value="ECO:0007669"/>
    <property type="project" value="TreeGrafter"/>
</dbReference>
<feature type="non-terminal residue" evidence="2">
    <location>
        <position position="71"/>
    </location>
</feature>
<dbReference type="GO" id="GO:0005790">
    <property type="term" value="C:smooth endoplasmic reticulum"/>
    <property type="evidence" value="ECO:0007669"/>
    <property type="project" value="TreeGrafter"/>
</dbReference>
<reference evidence="2 3" key="1">
    <citation type="submission" date="2019-09" db="EMBL/GenBank/DDBJ databases">
        <title>Bird 10,000 Genomes (B10K) Project - Family phase.</title>
        <authorList>
            <person name="Zhang G."/>
        </authorList>
    </citation>
    <scope>NUCLEOTIDE SEQUENCE [LARGE SCALE GENOMIC DNA]</scope>
    <source>
        <strain evidence="2">B10K-LSUMZ-16893</strain>
    </source>
</reference>
<gene>
    <name evidence="2" type="primary">Ryr1_0</name>
    <name evidence="2" type="ORF">EUDELE_R03858</name>
</gene>
<comment type="caution">
    <text evidence="2">The sequence shown here is derived from an EMBL/GenBank/DDBJ whole genome shotgun (WGS) entry which is preliminary data.</text>
</comment>
<dbReference type="PANTHER" id="PTHR46399:SF10">
    <property type="entry name" value="RYANODINE RECEPTOR 1"/>
    <property type="match status" value="1"/>
</dbReference>
<feature type="non-terminal residue" evidence="2">
    <location>
        <position position="1"/>
    </location>
</feature>
<dbReference type="GO" id="GO:0034704">
    <property type="term" value="C:calcium channel complex"/>
    <property type="evidence" value="ECO:0007669"/>
    <property type="project" value="TreeGrafter"/>
</dbReference>
<dbReference type="Proteomes" id="UP000533954">
    <property type="component" value="Unassembled WGS sequence"/>
</dbReference>
<keyword evidence="3" id="KW-1185">Reference proteome</keyword>
<dbReference type="GO" id="GO:0005219">
    <property type="term" value="F:ryanodine-sensitive calcium-release channel activity"/>
    <property type="evidence" value="ECO:0007669"/>
    <property type="project" value="TreeGrafter"/>
</dbReference>
<evidence type="ECO:0000256" key="1">
    <source>
        <dbReference type="SAM" id="MobiDB-lite"/>
    </source>
</evidence>
<dbReference type="InterPro" id="IPR015925">
    <property type="entry name" value="Ryanodine_IP3_receptor"/>
</dbReference>
<evidence type="ECO:0000313" key="3">
    <source>
        <dbReference type="Proteomes" id="UP000533954"/>
    </source>
</evidence>
<accession>A0A7K7VTL9</accession>
<dbReference type="GO" id="GO:0033017">
    <property type="term" value="C:sarcoplasmic reticulum membrane"/>
    <property type="evidence" value="ECO:0007669"/>
    <property type="project" value="TreeGrafter"/>
</dbReference>
<protein>
    <submittedName>
        <fullName evidence="2">RYR1 protein</fullName>
    </submittedName>
</protein>
<organism evidence="2 3">
    <name type="scientific">Eudromia elegans</name>
    <name type="common">Elegant crested-tinamou</name>
    <dbReference type="NCBI Taxonomy" id="8805"/>
    <lineage>
        <taxon>Eukaryota</taxon>
        <taxon>Metazoa</taxon>
        <taxon>Chordata</taxon>
        <taxon>Craniata</taxon>
        <taxon>Vertebrata</taxon>
        <taxon>Euteleostomi</taxon>
        <taxon>Archelosauria</taxon>
        <taxon>Archosauria</taxon>
        <taxon>Dinosauria</taxon>
        <taxon>Saurischia</taxon>
        <taxon>Theropoda</taxon>
        <taxon>Coelurosauria</taxon>
        <taxon>Aves</taxon>
        <taxon>Palaeognathae</taxon>
        <taxon>Tinamiformes</taxon>
        <taxon>Tinamidae</taxon>
        <taxon>Eudromia</taxon>
    </lineage>
</organism>
<evidence type="ECO:0000313" key="2">
    <source>
        <dbReference type="EMBL" id="NXA43972.1"/>
    </source>
</evidence>
<sequence length="71" mass="7736">MLPIGLNMCSPTDQELISLAKSRYALKDTDEEVREVLHNNLHLQGKVGLAPASPARRGARGAHVCPHRVPV</sequence>
<dbReference type="GO" id="GO:0014808">
    <property type="term" value="P:release of sequestered calcium ion into cytosol by sarcoplasmic reticulum"/>
    <property type="evidence" value="ECO:0007669"/>
    <property type="project" value="TreeGrafter"/>
</dbReference>
<dbReference type="AlphaFoldDB" id="A0A7K7VTL9"/>
<dbReference type="GO" id="GO:0030018">
    <property type="term" value="C:Z disc"/>
    <property type="evidence" value="ECO:0007669"/>
    <property type="project" value="TreeGrafter"/>
</dbReference>
<dbReference type="PANTHER" id="PTHR46399">
    <property type="entry name" value="B30.2/SPRY DOMAIN-CONTAINING PROTEIN"/>
    <property type="match status" value="1"/>
</dbReference>
<name>A0A7K7VTL9_EUDEL</name>
<proteinExistence type="predicted"/>
<feature type="region of interest" description="Disordered" evidence="1">
    <location>
        <begin position="52"/>
        <end position="71"/>
    </location>
</feature>
<dbReference type="OrthoDB" id="300855at2759"/>